<feature type="transmembrane region" description="Helical" evidence="1">
    <location>
        <begin position="33"/>
        <end position="51"/>
    </location>
</feature>
<evidence type="ECO:0000256" key="1">
    <source>
        <dbReference type="SAM" id="Phobius"/>
    </source>
</evidence>
<gene>
    <name evidence="2" type="ORF">HTY61_09935</name>
</gene>
<sequence length="67" mass="7225">MTYPRTEKEILSDMRELARISLRPQPLGRTERALLAGAAAVWFAACAAVALPRLFEIEAALKAAAGV</sequence>
<keyword evidence="3" id="KW-1185">Reference proteome</keyword>
<dbReference type="Proteomes" id="UP000509367">
    <property type="component" value="Chromosome"/>
</dbReference>
<protein>
    <submittedName>
        <fullName evidence="2">Uncharacterized protein</fullName>
    </submittedName>
</protein>
<accession>A0A6N1VCW1</accession>
<evidence type="ECO:0000313" key="3">
    <source>
        <dbReference type="Proteomes" id="UP000509367"/>
    </source>
</evidence>
<keyword evidence="1" id="KW-0472">Membrane</keyword>
<keyword evidence="1" id="KW-0812">Transmembrane</keyword>
<keyword evidence="1" id="KW-1133">Transmembrane helix</keyword>
<evidence type="ECO:0000313" key="2">
    <source>
        <dbReference type="EMBL" id="QKV18746.1"/>
    </source>
</evidence>
<dbReference type="AlphaFoldDB" id="A0A6N1VCW1"/>
<dbReference type="KEGG" id="orm:HTY61_09935"/>
<reference evidence="2 3" key="1">
    <citation type="submission" date="2020-06" db="EMBL/GenBank/DDBJ databases">
        <title>Oricola thermophila sp. nov. isolated from a tidal sediments.</title>
        <authorList>
            <person name="Kwon K.K."/>
            <person name="Yang S.-H."/>
            <person name="Park M.-J."/>
        </authorList>
    </citation>
    <scope>NUCLEOTIDE SEQUENCE [LARGE SCALE GENOMIC DNA]</scope>
    <source>
        <strain evidence="2 3">MEBiC13590</strain>
    </source>
</reference>
<organism evidence="2 3">
    <name type="scientific">Oricola thermophila</name>
    <dbReference type="NCBI Taxonomy" id="2742145"/>
    <lineage>
        <taxon>Bacteria</taxon>
        <taxon>Pseudomonadati</taxon>
        <taxon>Pseudomonadota</taxon>
        <taxon>Alphaproteobacteria</taxon>
        <taxon>Hyphomicrobiales</taxon>
        <taxon>Ahrensiaceae</taxon>
        <taxon>Oricola</taxon>
    </lineage>
</organism>
<proteinExistence type="predicted"/>
<dbReference type="RefSeq" id="WP_175276639.1">
    <property type="nucleotide sequence ID" value="NZ_CP054836.1"/>
</dbReference>
<name>A0A6N1VCW1_9HYPH</name>
<dbReference type="EMBL" id="CP054836">
    <property type="protein sequence ID" value="QKV18746.1"/>
    <property type="molecule type" value="Genomic_DNA"/>
</dbReference>